<evidence type="ECO:0000313" key="2">
    <source>
        <dbReference type="Proteomes" id="UP001164746"/>
    </source>
</evidence>
<keyword evidence="2" id="KW-1185">Reference proteome</keyword>
<gene>
    <name evidence="1" type="ORF">MAR_019262</name>
</gene>
<evidence type="ECO:0000313" key="1">
    <source>
        <dbReference type="EMBL" id="WAR09304.1"/>
    </source>
</evidence>
<reference evidence="1" key="1">
    <citation type="submission" date="2022-11" db="EMBL/GenBank/DDBJ databases">
        <title>Centuries of genome instability and evolution in soft-shell clam transmissible cancer (bioRxiv).</title>
        <authorList>
            <person name="Hart S.F.M."/>
            <person name="Yonemitsu M.A."/>
            <person name="Giersch R.M."/>
            <person name="Beal B.F."/>
            <person name="Arriagada G."/>
            <person name="Davis B.W."/>
            <person name="Ostrander E.A."/>
            <person name="Goff S.P."/>
            <person name="Metzger M.J."/>
        </authorList>
    </citation>
    <scope>NUCLEOTIDE SEQUENCE</scope>
    <source>
        <strain evidence="1">MELC-2E11</strain>
        <tissue evidence="1">Siphon/mantle</tissue>
    </source>
</reference>
<name>A0ABY7ELP8_MYAAR</name>
<accession>A0ABY7ELP8</accession>
<proteinExistence type="predicted"/>
<dbReference type="EMBL" id="CP111017">
    <property type="protein sequence ID" value="WAR09304.1"/>
    <property type="molecule type" value="Genomic_DNA"/>
</dbReference>
<sequence length="60" mass="6554">MKESKLQSYASGIVCAFVVRENAETNIKPVCREHCGGSASVRGHTAKISEGSFWKHFGNI</sequence>
<organism evidence="1 2">
    <name type="scientific">Mya arenaria</name>
    <name type="common">Soft-shell clam</name>
    <dbReference type="NCBI Taxonomy" id="6604"/>
    <lineage>
        <taxon>Eukaryota</taxon>
        <taxon>Metazoa</taxon>
        <taxon>Spiralia</taxon>
        <taxon>Lophotrochozoa</taxon>
        <taxon>Mollusca</taxon>
        <taxon>Bivalvia</taxon>
        <taxon>Autobranchia</taxon>
        <taxon>Heteroconchia</taxon>
        <taxon>Euheterodonta</taxon>
        <taxon>Imparidentia</taxon>
        <taxon>Neoheterodontei</taxon>
        <taxon>Myida</taxon>
        <taxon>Myoidea</taxon>
        <taxon>Myidae</taxon>
        <taxon>Mya</taxon>
    </lineage>
</organism>
<protein>
    <submittedName>
        <fullName evidence="1">Uncharacterized protein</fullName>
    </submittedName>
</protein>
<dbReference type="Proteomes" id="UP001164746">
    <property type="component" value="Chromosome 6"/>
</dbReference>